<dbReference type="EMBL" id="LQMQ01000039">
    <property type="protein sequence ID" value="KUO40573.1"/>
    <property type="molecule type" value="Genomic_DNA"/>
</dbReference>
<dbReference type="AlphaFoldDB" id="A0A147JVQ7"/>
<reference evidence="8 9" key="1">
    <citation type="journal article" date="2016" name="Nat. Microbiol.">
        <title>Genomic inference of the metabolism of cosmopolitan subsurface Archaea, Hadesarchaea.</title>
        <authorList>
            <person name="Baker B.J."/>
            <person name="Saw J.H."/>
            <person name="Lind A.E."/>
            <person name="Lazar C.S."/>
            <person name="Hinrichs K.-U."/>
            <person name="Teske A.P."/>
            <person name="Ettema T.J."/>
        </authorList>
    </citation>
    <scope>NUCLEOTIDE SEQUENCE [LARGE SCALE GENOMIC DNA]</scope>
</reference>
<sequence>MMDEIIKSALTFFVIMGPFSSVPIFISVTKYMNQTQKLSAATQAIATAGGVLFAFLFFGQFLLDVFMIDFASLSIAGGLILTILGIELMLSLSISGRGESSPAITLLATPILTGPGVIVTTMIFVQQYGYLITSIAALIALVASWLVLWFSGHISRAIGDFGTGIISRITGLLLTAFAIELIITGIKAAFAL</sequence>
<evidence type="ECO:0000313" key="9">
    <source>
        <dbReference type="Proteomes" id="UP000074294"/>
    </source>
</evidence>
<dbReference type="InterPro" id="IPR002771">
    <property type="entry name" value="Multi_antbiot-R_MarC"/>
</dbReference>
<feature type="transmembrane region" description="Helical" evidence="7">
    <location>
        <begin position="171"/>
        <end position="190"/>
    </location>
</feature>
<evidence type="ECO:0000256" key="4">
    <source>
        <dbReference type="ARBA" id="ARBA00022692"/>
    </source>
</evidence>
<dbReference type="STRING" id="1776334.APZ16_05155"/>
<dbReference type="Pfam" id="PF01914">
    <property type="entry name" value="MarC"/>
    <property type="match status" value="1"/>
</dbReference>
<proteinExistence type="inferred from homology"/>
<protein>
    <recommendedName>
        <fullName evidence="7">UPF0056 membrane protein</fullName>
    </recommendedName>
</protein>
<comment type="caution">
    <text evidence="8">The sequence shown here is derived from an EMBL/GenBank/DDBJ whole genome shotgun (WGS) entry which is preliminary data.</text>
</comment>
<dbReference type="GO" id="GO:0005886">
    <property type="term" value="C:plasma membrane"/>
    <property type="evidence" value="ECO:0007669"/>
    <property type="project" value="UniProtKB-SubCell"/>
</dbReference>
<dbReference type="PANTHER" id="PTHR33508:SF1">
    <property type="entry name" value="UPF0056 MEMBRANE PROTEIN YHCE"/>
    <property type="match status" value="1"/>
</dbReference>
<feature type="transmembrane region" description="Helical" evidence="7">
    <location>
        <begin position="6"/>
        <end position="26"/>
    </location>
</feature>
<evidence type="ECO:0000256" key="1">
    <source>
        <dbReference type="ARBA" id="ARBA00004651"/>
    </source>
</evidence>
<feature type="transmembrane region" description="Helical" evidence="7">
    <location>
        <begin position="130"/>
        <end position="150"/>
    </location>
</feature>
<dbReference type="PANTHER" id="PTHR33508">
    <property type="entry name" value="UPF0056 MEMBRANE PROTEIN YHCE"/>
    <property type="match status" value="1"/>
</dbReference>
<keyword evidence="5 7" id="KW-1133">Transmembrane helix</keyword>
<name>A0A147JVQ7_HADYE</name>
<feature type="transmembrane region" description="Helical" evidence="7">
    <location>
        <begin position="38"/>
        <end position="58"/>
    </location>
</feature>
<organism evidence="8 9">
    <name type="scientific">Hadarchaeum yellowstonense</name>
    <dbReference type="NCBI Taxonomy" id="1776334"/>
    <lineage>
        <taxon>Archaea</taxon>
        <taxon>Methanobacteriati</taxon>
        <taxon>Candidatus Hadarchaeota</taxon>
        <taxon>Candidatus Hadarchaeia</taxon>
        <taxon>Candidatus Hadarchaeales</taxon>
        <taxon>Candidatus Hadarchaeaceae</taxon>
        <taxon>Candidatus Hadarchaeum</taxon>
    </lineage>
</organism>
<keyword evidence="6 7" id="KW-0472">Membrane</keyword>
<evidence type="ECO:0000313" key="8">
    <source>
        <dbReference type="EMBL" id="KUO40573.1"/>
    </source>
</evidence>
<feature type="transmembrane region" description="Helical" evidence="7">
    <location>
        <begin position="70"/>
        <end position="92"/>
    </location>
</feature>
<evidence type="ECO:0000256" key="7">
    <source>
        <dbReference type="RuleBase" id="RU362048"/>
    </source>
</evidence>
<accession>A0A147JVQ7</accession>
<feature type="transmembrane region" description="Helical" evidence="7">
    <location>
        <begin position="104"/>
        <end position="124"/>
    </location>
</feature>
<evidence type="ECO:0000256" key="6">
    <source>
        <dbReference type="ARBA" id="ARBA00023136"/>
    </source>
</evidence>
<evidence type="ECO:0000256" key="3">
    <source>
        <dbReference type="ARBA" id="ARBA00022475"/>
    </source>
</evidence>
<evidence type="ECO:0000256" key="2">
    <source>
        <dbReference type="ARBA" id="ARBA00009784"/>
    </source>
</evidence>
<comment type="subcellular location">
    <subcellularLocation>
        <location evidence="1 7">Cell membrane</location>
        <topology evidence="1 7">Multi-pass membrane protein</topology>
    </subcellularLocation>
</comment>
<gene>
    <name evidence="8" type="ORF">APZ16_05155</name>
</gene>
<evidence type="ECO:0000256" key="5">
    <source>
        <dbReference type="ARBA" id="ARBA00022989"/>
    </source>
</evidence>
<keyword evidence="3" id="KW-1003">Cell membrane</keyword>
<dbReference type="Proteomes" id="UP000074294">
    <property type="component" value="Unassembled WGS sequence"/>
</dbReference>
<keyword evidence="4 7" id="KW-0812">Transmembrane</keyword>
<comment type="similarity">
    <text evidence="2 7">Belongs to the UPF0056 (MarC) family.</text>
</comment>